<evidence type="ECO:0000313" key="6">
    <source>
        <dbReference type="Proteomes" id="UP000184499"/>
    </source>
</evidence>
<dbReference type="VEuPathDB" id="FungiDB:ASPBRDRAFT_199495"/>
<dbReference type="GeneID" id="93573820"/>
<keyword evidence="6" id="KW-1185">Reference proteome</keyword>
<keyword evidence="4" id="KW-0472">Membrane</keyword>
<dbReference type="PANTHER" id="PTHR11001:SF2">
    <property type="entry name" value="MITOCHONDRIAL FISSION PROCESS PROTEIN 1"/>
    <property type="match status" value="1"/>
</dbReference>
<dbReference type="STRING" id="767769.A0A1L9U7X7"/>
<dbReference type="InterPro" id="IPR019560">
    <property type="entry name" value="Mitochondrial_18_kDa_protein"/>
</dbReference>
<dbReference type="Proteomes" id="UP000184499">
    <property type="component" value="Unassembled WGS sequence"/>
</dbReference>
<dbReference type="AlphaFoldDB" id="A0A1L9U7X7"/>
<protein>
    <recommendedName>
        <fullName evidence="2">Mitochondrial fission process protein 1</fullName>
    </recommendedName>
    <alternativeName>
        <fullName evidence="3">Mitochondrial 18 kDa protein</fullName>
    </alternativeName>
</protein>
<sequence length="284" mass="31490">MAGENHQGNDAAPLGLGTQFNEQSVPRKPLSSELQELVDNDDNYEYSTITEIVGSSPGTPVTPYRYIAYTSQIGTILHSARRYAARACSMTDHFRSAERLYLSRGVSAISWAYAIYDVVHECHQAYSRNLDVLALPRTAWADARDSNVPSVTKHRAVANAPRLSTQALGRQPVGWEDDDGGVDNLEPWPARHIPLTDDYRVVTVKRAIFQGLASIALPTFAIHRIIKYSGRYFKSSNTLLARSYMPVGLGFLAVPFLPYLFDGPVHSLVDIGTNMAIYTLSDRK</sequence>
<dbReference type="OrthoDB" id="424969at2759"/>
<comment type="similarity">
    <text evidence="1">Belongs to the MTFP1 family.</text>
</comment>
<keyword evidence="4" id="KW-0812">Transmembrane</keyword>
<evidence type="ECO:0000256" key="3">
    <source>
        <dbReference type="ARBA" id="ARBA00029631"/>
    </source>
</evidence>
<dbReference type="GO" id="GO:0005739">
    <property type="term" value="C:mitochondrion"/>
    <property type="evidence" value="ECO:0007669"/>
    <property type="project" value="TreeGrafter"/>
</dbReference>
<evidence type="ECO:0000256" key="2">
    <source>
        <dbReference type="ARBA" id="ARBA00017835"/>
    </source>
</evidence>
<evidence type="ECO:0000256" key="1">
    <source>
        <dbReference type="ARBA" id="ARBA00009224"/>
    </source>
</evidence>
<dbReference type="RefSeq" id="XP_067475039.1">
    <property type="nucleotide sequence ID" value="XM_067621332.1"/>
</dbReference>
<dbReference type="EMBL" id="KV878692">
    <property type="protein sequence ID" value="OJJ67790.1"/>
    <property type="molecule type" value="Genomic_DNA"/>
</dbReference>
<name>A0A1L9U7X7_ASPBC</name>
<proteinExistence type="inferred from homology"/>
<evidence type="ECO:0000313" key="5">
    <source>
        <dbReference type="EMBL" id="OJJ67790.1"/>
    </source>
</evidence>
<feature type="transmembrane region" description="Helical" evidence="4">
    <location>
        <begin position="207"/>
        <end position="226"/>
    </location>
</feature>
<feature type="transmembrane region" description="Helical" evidence="4">
    <location>
        <begin position="238"/>
        <end position="261"/>
    </location>
</feature>
<reference evidence="6" key="1">
    <citation type="journal article" date="2017" name="Genome Biol.">
        <title>Comparative genomics reveals high biological diversity and specific adaptations in the industrially and medically important fungal genus Aspergillus.</title>
        <authorList>
            <person name="de Vries R.P."/>
            <person name="Riley R."/>
            <person name="Wiebenga A."/>
            <person name="Aguilar-Osorio G."/>
            <person name="Amillis S."/>
            <person name="Uchima C.A."/>
            <person name="Anderluh G."/>
            <person name="Asadollahi M."/>
            <person name="Askin M."/>
            <person name="Barry K."/>
            <person name="Battaglia E."/>
            <person name="Bayram O."/>
            <person name="Benocci T."/>
            <person name="Braus-Stromeyer S.A."/>
            <person name="Caldana C."/>
            <person name="Canovas D."/>
            <person name="Cerqueira G.C."/>
            <person name="Chen F."/>
            <person name="Chen W."/>
            <person name="Choi C."/>
            <person name="Clum A."/>
            <person name="Dos Santos R.A."/>
            <person name="Damasio A.R."/>
            <person name="Diallinas G."/>
            <person name="Emri T."/>
            <person name="Fekete E."/>
            <person name="Flipphi M."/>
            <person name="Freyberg S."/>
            <person name="Gallo A."/>
            <person name="Gournas C."/>
            <person name="Habgood R."/>
            <person name="Hainaut M."/>
            <person name="Harispe M.L."/>
            <person name="Henrissat B."/>
            <person name="Hilden K.S."/>
            <person name="Hope R."/>
            <person name="Hossain A."/>
            <person name="Karabika E."/>
            <person name="Karaffa L."/>
            <person name="Karanyi Z."/>
            <person name="Krasevec N."/>
            <person name="Kuo A."/>
            <person name="Kusch H."/>
            <person name="LaButti K."/>
            <person name="Lagendijk E.L."/>
            <person name="Lapidus A."/>
            <person name="Levasseur A."/>
            <person name="Lindquist E."/>
            <person name="Lipzen A."/>
            <person name="Logrieco A.F."/>
            <person name="MacCabe A."/>
            <person name="Maekelae M.R."/>
            <person name="Malavazi I."/>
            <person name="Melin P."/>
            <person name="Meyer V."/>
            <person name="Mielnichuk N."/>
            <person name="Miskei M."/>
            <person name="Molnar A.P."/>
            <person name="Mule G."/>
            <person name="Ngan C.Y."/>
            <person name="Orejas M."/>
            <person name="Orosz E."/>
            <person name="Ouedraogo J.P."/>
            <person name="Overkamp K.M."/>
            <person name="Park H.-S."/>
            <person name="Perrone G."/>
            <person name="Piumi F."/>
            <person name="Punt P.J."/>
            <person name="Ram A.F."/>
            <person name="Ramon A."/>
            <person name="Rauscher S."/>
            <person name="Record E."/>
            <person name="Riano-Pachon D.M."/>
            <person name="Robert V."/>
            <person name="Roehrig J."/>
            <person name="Ruller R."/>
            <person name="Salamov A."/>
            <person name="Salih N.S."/>
            <person name="Samson R.A."/>
            <person name="Sandor E."/>
            <person name="Sanguinetti M."/>
            <person name="Schuetze T."/>
            <person name="Sepcic K."/>
            <person name="Shelest E."/>
            <person name="Sherlock G."/>
            <person name="Sophianopoulou V."/>
            <person name="Squina F.M."/>
            <person name="Sun H."/>
            <person name="Susca A."/>
            <person name="Todd R.B."/>
            <person name="Tsang A."/>
            <person name="Unkles S.E."/>
            <person name="van de Wiele N."/>
            <person name="van Rossen-Uffink D."/>
            <person name="Oliveira J.V."/>
            <person name="Vesth T.C."/>
            <person name="Visser J."/>
            <person name="Yu J.-H."/>
            <person name="Zhou M."/>
            <person name="Andersen M.R."/>
            <person name="Archer D.B."/>
            <person name="Baker S.E."/>
            <person name="Benoit I."/>
            <person name="Brakhage A.A."/>
            <person name="Braus G.H."/>
            <person name="Fischer R."/>
            <person name="Frisvad J.C."/>
            <person name="Goldman G.H."/>
            <person name="Houbraken J."/>
            <person name="Oakley B."/>
            <person name="Pocsi I."/>
            <person name="Scazzocchio C."/>
            <person name="Seiboth B."/>
            <person name="vanKuyk P.A."/>
            <person name="Wortman J."/>
            <person name="Dyer P.S."/>
            <person name="Grigoriev I.V."/>
        </authorList>
    </citation>
    <scope>NUCLEOTIDE SEQUENCE [LARGE SCALE GENOMIC DNA]</scope>
    <source>
        <strain evidence="6">CBS 101740 / IMI 381727 / IBT 21946</strain>
    </source>
</reference>
<gene>
    <name evidence="5" type="ORF">ASPBRDRAFT_199495</name>
</gene>
<dbReference type="Pfam" id="PF10558">
    <property type="entry name" value="MTP18"/>
    <property type="match status" value="1"/>
</dbReference>
<organism evidence="5 6">
    <name type="scientific">Aspergillus brasiliensis (strain CBS 101740 / IMI 381727 / IBT 21946)</name>
    <dbReference type="NCBI Taxonomy" id="767769"/>
    <lineage>
        <taxon>Eukaryota</taxon>
        <taxon>Fungi</taxon>
        <taxon>Dikarya</taxon>
        <taxon>Ascomycota</taxon>
        <taxon>Pezizomycotina</taxon>
        <taxon>Eurotiomycetes</taxon>
        <taxon>Eurotiomycetidae</taxon>
        <taxon>Eurotiales</taxon>
        <taxon>Aspergillaceae</taxon>
        <taxon>Aspergillus</taxon>
        <taxon>Aspergillus subgen. Circumdati</taxon>
    </lineage>
</organism>
<evidence type="ECO:0000256" key="4">
    <source>
        <dbReference type="SAM" id="Phobius"/>
    </source>
</evidence>
<dbReference type="GO" id="GO:0000266">
    <property type="term" value="P:mitochondrial fission"/>
    <property type="evidence" value="ECO:0007669"/>
    <property type="project" value="TreeGrafter"/>
</dbReference>
<keyword evidence="4" id="KW-1133">Transmembrane helix</keyword>
<dbReference type="PANTHER" id="PTHR11001">
    <property type="entry name" value="MITOCHONDRIAL FISSION PROCESS PROTEIN 1"/>
    <property type="match status" value="1"/>
</dbReference>
<accession>A0A1L9U7X7</accession>
<dbReference type="OMA" id="ISWAYAI"/>